<name>A0AB94IR31_9BACI</name>
<sequence length="155" mass="18274">MGALYSFTQPLGENRRKYPIKIHASLDIWLFPTKSYKNENCIWFALNHVKGIRPLGIKFTKVFFSYGHTFEIVMGEVAFRDKRLTAEELKEKITYNTKNSMRFMDEPKKGFIITVEKGREKCRSRKREGNEVIIGNKLYLHGEMINWVKIPRLDP</sequence>
<proteinExistence type="predicted"/>
<dbReference type="Pfam" id="PF06338">
    <property type="entry name" value="ComK"/>
    <property type="match status" value="1"/>
</dbReference>
<gene>
    <name evidence="1" type="ORF">BAVI_07711</name>
</gene>
<evidence type="ECO:0000313" key="2">
    <source>
        <dbReference type="Proteomes" id="UP000018877"/>
    </source>
</evidence>
<keyword evidence="2" id="KW-1185">Reference proteome</keyword>
<dbReference type="Proteomes" id="UP000018877">
    <property type="component" value="Unassembled WGS sequence"/>
</dbReference>
<dbReference type="AlphaFoldDB" id="A0AB94IR31"/>
<dbReference type="GO" id="GO:0030420">
    <property type="term" value="P:establishment of competence for transformation"/>
    <property type="evidence" value="ECO:0007669"/>
    <property type="project" value="InterPro"/>
</dbReference>
<dbReference type="EMBL" id="ALAN01000054">
    <property type="protein sequence ID" value="ETI69447.1"/>
    <property type="molecule type" value="Genomic_DNA"/>
</dbReference>
<reference evidence="1 2" key="1">
    <citation type="journal article" date="2014" name="Environ. Microbiol.">
        <title>The nitrate-ammonifying and nosZ-carrying bacterium Bacillus vireti is a potent source and sink for nitric and nitrous oxide under high nitrate conditions.</title>
        <authorList>
            <person name="Mania D."/>
            <person name="Heylen K."/>
            <person name="van Spanning R.J."/>
            <person name="Frostegard A."/>
        </authorList>
    </citation>
    <scope>NUCLEOTIDE SEQUENCE [LARGE SCALE GENOMIC DNA]</scope>
    <source>
        <strain evidence="1 2">LMG 21834</strain>
    </source>
</reference>
<comment type="caution">
    <text evidence="1">The sequence shown here is derived from an EMBL/GenBank/DDBJ whole genome shotgun (WGS) entry which is preliminary data.</text>
</comment>
<evidence type="ECO:0000313" key="1">
    <source>
        <dbReference type="EMBL" id="ETI69447.1"/>
    </source>
</evidence>
<dbReference type="InterPro" id="IPR010461">
    <property type="entry name" value="ComK"/>
</dbReference>
<accession>A0AB94IR31</accession>
<protein>
    <recommendedName>
        <fullName evidence="3">NusG-like N-terminal domain-containing protein</fullName>
    </recommendedName>
</protein>
<organism evidence="1 2">
    <name type="scientific">Neobacillus vireti LMG 21834</name>
    <dbReference type="NCBI Taxonomy" id="1131730"/>
    <lineage>
        <taxon>Bacteria</taxon>
        <taxon>Bacillati</taxon>
        <taxon>Bacillota</taxon>
        <taxon>Bacilli</taxon>
        <taxon>Bacillales</taxon>
        <taxon>Bacillaceae</taxon>
        <taxon>Neobacillus</taxon>
    </lineage>
</organism>
<evidence type="ECO:0008006" key="3">
    <source>
        <dbReference type="Google" id="ProtNLM"/>
    </source>
</evidence>
<dbReference type="RefSeq" id="WP_024027747.1">
    <property type="nucleotide sequence ID" value="NZ_ALAN01000054.1"/>
</dbReference>